<reference evidence="1" key="3">
    <citation type="submission" date="2022-06" db="UniProtKB">
        <authorList>
            <consortium name="EnsemblPlants"/>
        </authorList>
    </citation>
    <scope>IDENTIFICATION</scope>
</reference>
<organism evidence="1 2">
    <name type="scientific">Triticum urartu</name>
    <name type="common">Red wild einkorn</name>
    <name type="synonym">Crithodium urartu</name>
    <dbReference type="NCBI Taxonomy" id="4572"/>
    <lineage>
        <taxon>Eukaryota</taxon>
        <taxon>Viridiplantae</taxon>
        <taxon>Streptophyta</taxon>
        <taxon>Embryophyta</taxon>
        <taxon>Tracheophyta</taxon>
        <taxon>Spermatophyta</taxon>
        <taxon>Magnoliopsida</taxon>
        <taxon>Liliopsida</taxon>
        <taxon>Poales</taxon>
        <taxon>Poaceae</taxon>
        <taxon>BOP clade</taxon>
        <taxon>Pooideae</taxon>
        <taxon>Triticodae</taxon>
        <taxon>Triticeae</taxon>
        <taxon>Triticinae</taxon>
        <taxon>Triticum</taxon>
    </lineage>
</organism>
<sequence>MAIRPVQTKPTLHNILKIPFNIRHTQPSLKGGYLPWCSITNLNRPLPWMYLPRLGA</sequence>
<keyword evidence="2" id="KW-1185">Reference proteome</keyword>
<proteinExistence type="predicted"/>
<reference evidence="2" key="1">
    <citation type="journal article" date="2013" name="Nature">
        <title>Draft genome of the wheat A-genome progenitor Triticum urartu.</title>
        <authorList>
            <person name="Ling H.Q."/>
            <person name="Zhao S."/>
            <person name="Liu D."/>
            <person name="Wang J."/>
            <person name="Sun H."/>
            <person name="Zhang C."/>
            <person name="Fan H."/>
            <person name="Li D."/>
            <person name="Dong L."/>
            <person name="Tao Y."/>
            <person name="Gao C."/>
            <person name="Wu H."/>
            <person name="Li Y."/>
            <person name="Cui Y."/>
            <person name="Guo X."/>
            <person name="Zheng S."/>
            <person name="Wang B."/>
            <person name="Yu K."/>
            <person name="Liang Q."/>
            <person name="Yang W."/>
            <person name="Lou X."/>
            <person name="Chen J."/>
            <person name="Feng M."/>
            <person name="Jian J."/>
            <person name="Zhang X."/>
            <person name="Luo G."/>
            <person name="Jiang Y."/>
            <person name="Liu J."/>
            <person name="Wang Z."/>
            <person name="Sha Y."/>
            <person name="Zhang B."/>
            <person name="Wu H."/>
            <person name="Tang D."/>
            <person name="Shen Q."/>
            <person name="Xue P."/>
            <person name="Zou S."/>
            <person name="Wang X."/>
            <person name="Liu X."/>
            <person name="Wang F."/>
            <person name="Yang Y."/>
            <person name="An X."/>
            <person name="Dong Z."/>
            <person name="Zhang K."/>
            <person name="Zhang X."/>
            <person name="Luo M.C."/>
            <person name="Dvorak J."/>
            <person name="Tong Y."/>
            <person name="Wang J."/>
            <person name="Yang H."/>
            <person name="Li Z."/>
            <person name="Wang D."/>
            <person name="Zhang A."/>
            <person name="Wang J."/>
        </authorList>
    </citation>
    <scope>NUCLEOTIDE SEQUENCE</scope>
    <source>
        <strain evidence="2">cv. G1812</strain>
    </source>
</reference>
<dbReference type="Gramene" id="TuG1812G0600002055.01.T01">
    <property type="protein sequence ID" value="TuG1812G0600002055.01.T01"/>
    <property type="gene ID" value="TuG1812G0600002055.01"/>
</dbReference>
<protein>
    <submittedName>
        <fullName evidence="1">Uncharacterized protein</fullName>
    </submittedName>
</protein>
<name>A0A8R7QNP2_TRIUA</name>
<evidence type="ECO:0000313" key="1">
    <source>
        <dbReference type="EnsemblPlants" id="TuG1812G0600002055.01.T01"/>
    </source>
</evidence>
<reference evidence="1" key="2">
    <citation type="submission" date="2018-03" db="EMBL/GenBank/DDBJ databases">
        <title>The Triticum urartu genome reveals the dynamic nature of wheat genome evolution.</title>
        <authorList>
            <person name="Ling H."/>
            <person name="Ma B."/>
            <person name="Shi X."/>
            <person name="Liu H."/>
            <person name="Dong L."/>
            <person name="Sun H."/>
            <person name="Cao Y."/>
            <person name="Gao Q."/>
            <person name="Zheng S."/>
            <person name="Li Y."/>
            <person name="Yu Y."/>
            <person name="Du H."/>
            <person name="Qi M."/>
            <person name="Li Y."/>
            <person name="Yu H."/>
            <person name="Cui Y."/>
            <person name="Wang N."/>
            <person name="Chen C."/>
            <person name="Wu H."/>
            <person name="Zhao Y."/>
            <person name="Zhang J."/>
            <person name="Li Y."/>
            <person name="Zhou W."/>
            <person name="Zhang B."/>
            <person name="Hu W."/>
            <person name="Eijk M."/>
            <person name="Tang J."/>
            <person name="Witsenboer H."/>
            <person name="Zhao S."/>
            <person name="Li Z."/>
            <person name="Zhang A."/>
            <person name="Wang D."/>
            <person name="Liang C."/>
        </authorList>
    </citation>
    <scope>NUCLEOTIDE SEQUENCE [LARGE SCALE GENOMIC DNA]</scope>
    <source>
        <strain evidence="1">cv. G1812</strain>
    </source>
</reference>
<evidence type="ECO:0000313" key="2">
    <source>
        <dbReference type="Proteomes" id="UP000015106"/>
    </source>
</evidence>
<dbReference type="EnsemblPlants" id="TuG1812G0600002055.01.T01">
    <property type="protein sequence ID" value="TuG1812G0600002055.01.T01"/>
    <property type="gene ID" value="TuG1812G0600002055.01"/>
</dbReference>
<dbReference type="Proteomes" id="UP000015106">
    <property type="component" value="Chromosome 6"/>
</dbReference>
<accession>A0A8R7QNP2</accession>
<dbReference type="AlphaFoldDB" id="A0A8R7QNP2"/>